<dbReference type="CDD" id="cd07023">
    <property type="entry name" value="S49_Sppa_N_C"/>
    <property type="match status" value="1"/>
</dbReference>
<keyword evidence="4" id="KW-0720">Serine protease</keyword>
<dbReference type="Proteomes" id="UP000321547">
    <property type="component" value="Unassembled WGS sequence"/>
</dbReference>
<keyword evidence="9" id="KW-1185">Reference proteome</keyword>
<dbReference type="OrthoDB" id="9764363at2"/>
<dbReference type="EMBL" id="FOXC01000007">
    <property type="protein sequence ID" value="SFP15974.1"/>
    <property type="molecule type" value="Genomic_DNA"/>
</dbReference>
<proteinExistence type="inferred from homology"/>
<evidence type="ECO:0000313" key="8">
    <source>
        <dbReference type="Proteomes" id="UP000242243"/>
    </source>
</evidence>
<evidence type="ECO:0000313" key="7">
    <source>
        <dbReference type="EMBL" id="SFP15974.1"/>
    </source>
</evidence>
<feature type="domain" description="Peptidase S49" evidence="5">
    <location>
        <begin position="136"/>
        <end position="284"/>
    </location>
</feature>
<dbReference type="AlphaFoldDB" id="A0A1I5N2I0"/>
<gene>
    <name evidence="6" type="primary">sppA</name>
    <name evidence="6" type="ORF">HHA03_06120</name>
    <name evidence="7" type="ORF">SAMN05421839_10758</name>
</gene>
<evidence type="ECO:0000256" key="2">
    <source>
        <dbReference type="ARBA" id="ARBA00022670"/>
    </source>
</evidence>
<dbReference type="InterPro" id="IPR004635">
    <property type="entry name" value="Pept_S49_SppA"/>
</dbReference>
<dbReference type="InterPro" id="IPR002142">
    <property type="entry name" value="Peptidase_S49"/>
</dbReference>
<comment type="similarity">
    <text evidence="1">Belongs to the peptidase S49 family.</text>
</comment>
<dbReference type="PANTHER" id="PTHR42987:SF7">
    <property type="entry name" value="SIGNAL PEPTIDE PEPTIDASE SPPA-RELATED"/>
    <property type="match status" value="1"/>
</dbReference>
<evidence type="ECO:0000256" key="4">
    <source>
        <dbReference type="ARBA" id="ARBA00022825"/>
    </source>
</evidence>
<evidence type="ECO:0000259" key="5">
    <source>
        <dbReference type="Pfam" id="PF01343"/>
    </source>
</evidence>
<sequence length="339" mass="37137">MTNKRWVAIGLSIIVLIVSLILPAAASIFMADEEDNEDKATDFFTAFIDDAQAETVVREGDGFNRIALIDVQGEMINQQAAPFAQGGYNHTLLLDQLEQIKTDDTVKAILLRVNTPGGGVYESAELTDKIKEVKEARDIPVYTVMESMAASGGYYISAQSEKIFATKETLTGSIGVIMQGFNVSGLLDKLGIEDTTIKSGDLKDLGSTTRPNTEEEIAVLQELVDGMYERFVSEIITGRDMSREQVLDLADGRIYSGAQAETLGLVDEIGYFDDALATLEADFDLSGAEVFQYEGSSLTMFDQFFLSMKQLLPQAESTPLNSIGQTEEAPTFKYLYRGL</sequence>
<dbReference type="Pfam" id="PF01343">
    <property type="entry name" value="Peptidase_S49"/>
    <property type="match status" value="1"/>
</dbReference>
<dbReference type="NCBIfam" id="TIGR00706">
    <property type="entry name" value="SppA_dom"/>
    <property type="match status" value="1"/>
</dbReference>
<reference evidence="7 8" key="1">
    <citation type="submission" date="2016-10" db="EMBL/GenBank/DDBJ databases">
        <authorList>
            <person name="de Groot N.N."/>
        </authorList>
    </citation>
    <scope>NUCLEOTIDE SEQUENCE [LARGE SCALE GENOMIC DNA]</scope>
    <source>
        <strain evidence="7 8">DSM 17073</strain>
    </source>
</reference>
<dbReference type="GO" id="GO:0006508">
    <property type="term" value="P:proteolysis"/>
    <property type="evidence" value="ECO:0007669"/>
    <property type="project" value="UniProtKB-KW"/>
</dbReference>
<name>A0A1I5N2I0_9BACI</name>
<reference evidence="6 9" key="2">
    <citation type="submission" date="2019-07" db="EMBL/GenBank/DDBJ databases">
        <title>Whole genome shotgun sequence of Halolactibacillus halophilus NBRC 100868.</title>
        <authorList>
            <person name="Hosoyama A."/>
            <person name="Uohara A."/>
            <person name="Ohji S."/>
            <person name="Ichikawa N."/>
        </authorList>
    </citation>
    <scope>NUCLEOTIDE SEQUENCE [LARGE SCALE GENOMIC DNA]</scope>
    <source>
        <strain evidence="6 9">NBRC 100868</strain>
    </source>
</reference>
<dbReference type="EMBL" id="BJWI01000005">
    <property type="protein sequence ID" value="GEM01080.1"/>
    <property type="molecule type" value="Genomic_DNA"/>
</dbReference>
<keyword evidence="3" id="KW-0378">Hydrolase</keyword>
<dbReference type="PANTHER" id="PTHR42987">
    <property type="entry name" value="PEPTIDASE S49"/>
    <property type="match status" value="1"/>
</dbReference>
<evidence type="ECO:0000256" key="1">
    <source>
        <dbReference type="ARBA" id="ARBA00008683"/>
    </source>
</evidence>
<dbReference type="RefSeq" id="WP_089830744.1">
    <property type="nucleotide sequence ID" value="NZ_BJWI01000005.1"/>
</dbReference>
<evidence type="ECO:0000313" key="6">
    <source>
        <dbReference type="EMBL" id="GEM01080.1"/>
    </source>
</evidence>
<organism evidence="7 8">
    <name type="scientific">Halolactibacillus halophilus</name>
    <dbReference type="NCBI Taxonomy" id="306540"/>
    <lineage>
        <taxon>Bacteria</taxon>
        <taxon>Bacillati</taxon>
        <taxon>Bacillota</taxon>
        <taxon>Bacilli</taxon>
        <taxon>Bacillales</taxon>
        <taxon>Bacillaceae</taxon>
        <taxon>Halolactibacillus</taxon>
    </lineage>
</organism>
<dbReference type="InterPro" id="IPR047272">
    <property type="entry name" value="S49_SppA_C"/>
</dbReference>
<dbReference type="Proteomes" id="UP000242243">
    <property type="component" value="Unassembled WGS sequence"/>
</dbReference>
<protein>
    <submittedName>
        <fullName evidence="7">Protease-4</fullName>
    </submittedName>
    <submittedName>
        <fullName evidence="6">Signal peptidase</fullName>
    </submittedName>
</protein>
<dbReference type="STRING" id="306540.SAMN05421839_10758"/>
<dbReference type="SUPFAM" id="SSF52096">
    <property type="entry name" value="ClpP/crotonase"/>
    <property type="match status" value="1"/>
</dbReference>
<evidence type="ECO:0000313" key="9">
    <source>
        <dbReference type="Proteomes" id="UP000321547"/>
    </source>
</evidence>
<dbReference type="InterPro" id="IPR029045">
    <property type="entry name" value="ClpP/crotonase-like_dom_sf"/>
</dbReference>
<keyword evidence="2 7" id="KW-0645">Protease</keyword>
<dbReference type="GO" id="GO:0008236">
    <property type="term" value="F:serine-type peptidase activity"/>
    <property type="evidence" value="ECO:0007669"/>
    <property type="project" value="UniProtKB-KW"/>
</dbReference>
<accession>A0A1I5N2I0</accession>
<evidence type="ECO:0000256" key="3">
    <source>
        <dbReference type="ARBA" id="ARBA00022801"/>
    </source>
</evidence>
<dbReference type="Gene3D" id="3.90.226.10">
    <property type="entry name" value="2-enoyl-CoA Hydratase, Chain A, domain 1"/>
    <property type="match status" value="2"/>
</dbReference>